<dbReference type="InterPro" id="IPR011059">
    <property type="entry name" value="Metal-dep_hydrolase_composite"/>
</dbReference>
<dbReference type="STRING" id="90262.A0A1X2I8Y3"/>
<dbReference type="GO" id="GO:0006046">
    <property type="term" value="P:N-acetylglucosamine catabolic process"/>
    <property type="evidence" value="ECO:0007669"/>
    <property type="project" value="TreeGrafter"/>
</dbReference>
<dbReference type="OrthoDB" id="10258955at2759"/>
<dbReference type="AlphaFoldDB" id="A0A1X2I8Y3"/>
<evidence type="ECO:0000259" key="4">
    <source>
        <dbReference type="Pfam" id="PF01979"/>
    </source>
</evidence>
<dbReference type="PANTHER" id="PTHR11113">
    <property type="entry name" value="N-ACETYLGLUCOSAMINE-6-PHOSPHATE DEACETYLASE"/>
    <property type="match status" value="1"/>
</dbReference>
<name>A0A1X2I8Y3_9FUNG</name>
<dbReference type="Gene3D" id="3.20.20.140">
    <property type="entry name" value="Metal-dependent hydrolases"/>
    <property type="match status" value="2"/>
</dbReference>
<feature type="domain" description="Amidohydrolase-related" evidence="4">
    <location>
        <begin position="187"/>
        <end position="529"/>
    </location>
</feature>
<organism evidence="5 6">
    <name type="scientific">Absidia repens</name>
    <dbReference type="NCBI Taxonomy" id="90262"/>
    <lineage>
        <taxon>Eukaryota</taxon>
        <taxon>Fungi</taxon>
        <taxon>Fungi incertae sedis</taxon>
        <taxon>Mucoromycota</taxon>
        <taxon>Mucoromycotina</taxon>
        <taxon>Mucoromycetes</taxon>
        <taxon>Mucorales</taxon>
        <taxon>Cunninghamellaceae</taxon>
        <taxon>Absidia</taxon>
    </lineage>
</organism>
<sequence>MSRKQQYNSIPSPDEEGGQRERNDETSSQRSSRPLLGQVDADGRTWLDRILGRVKRPVILLVGLIIIALLITFGLTFLLPSHKSPDAWQVRPLKPGISLETQHAGLKKCKAIKAPRVENKPSTDRINPRGQGTANPILLTGANVWDGQGNVLNNVDIFLADGVIQHVGNNIKSIPKETKTIDVKGHIVSPGLVDMHSHLGVDSWPELKATDDTNEMTSPLTPFVRSIDAFNPSDNAIRIVASGGVTSALVLPGSGNLIGGEAFVFKLRPVNTTSNEDMLVQAHIDETKERRWRYEKHACGENPKRVYGSLGEGYLFRKAYTNARQLLREQDDWCAAAEHITSARLETAFPENLDLEVLVAILRGDVKVNAHCYETHDLEAFIRHSLEFNFTIAAFHHALDAYRVPDILKRVPNNITVATFADQWGYKKEAFQASPHSPRILLDAGIPVALKSDHPVLNSQHLVFEAAKAHHYGLTEQEAFQTVTSVPANSIGLGHRIGSLQVGYDADIVIWDRSPLELGAAPIQVFVDGVPLFDDKNIEPITEEKMKPKSTPKTTDLIKEAATALSETSSASFVLTNIGRNLLTYSNGTVGDDDTLVVENGKIICHGQCAYPLLSDAQVIDVQGGYVVPGFVAVGSSLGLVEISSEDSTGDGRVPASKSRDANQIVESVDGIKLGTRHLEEAYKGGVLSAITAPMSDNVVVGISAAFKTGANTLLSDGSLLSSAVALHLQIGDSAKSTSFPTISSQISFIRQVLLENQQEANYYGKAARGDIPTVVSVNNKDEIATLIRLKDLIPTLRLVILGGAESHLVAQHLAKADIPVILQPALCTPSEFDSIHCLTGAPLTNNGTAAHVLHRHGVKVGLGVSDDGFARNLAWDAGWLAATSPDNNNNKKGRSDYHGITEDEAIRFVSTNLQEIFYNYNNDGDISGDSTNTLRSTSSNDFTVWSGSPFDMNSHLVLVHTQENGIEVVV</sequence>
<keyword evidence="6" id="KW-1185">Reference proteome</keyword>
<feature type="region of interest" description="Disordered" evidence="2">
    <location>
        <begin position="1"/>
        <end position="37"/>
    </location>
</feature>
<dbReference type="GO" id="GO:0008448">
    <property type="term" value="F:N-acetylglucosamine-6-phosphate deacetylase activity"/>
    <property type="evidence" value="ECO:0007669"/>
    <property type="project" value="TreeGrafter"/>
</dbReference>
<dbReference type="InterPro" id="IPR032466">
    <property type="entry name" value="Metal_Hydrolase"/>
</dbReference>
<feature type="transmembrane region" description="Helical" evidence="3">
    <location>
        <begin position="58"/>
        <end position="79"/>
    </location>
</feature>
<keyword evidence="3" id="KW-1133">Transmembrane helix</keyword>
<dbReference type="InterPro" id="IPR006680">
    <property type="entry name" value="Amidohydro-rel"/>
</dbReference>
<evidence type="ECO:0000256" key="2">
    <source>
        <dbReference type="SAM" id="MobiDB-lite"/>
    </source>
</evidence>
<evidence type="ECO:0000256" key="1">
    <source>
        <dbReference type="ARBA" id="ARBA00022801"/>
    </source>
</evidence>
<feature type="compositionally biased region" description="Basic and acidic residues" evidence="2">
    <location>
        <begin position="17"/>
        <end position="27"/>
    </location>
</feature>
<keyword evidence="1" id="KW-0378">Hydrolase</keyword>
<dbReference type="EMBL" id="MCGE01000020">
    <property type="protein sequence ID" value="ORZ11805.1"/>
    <property type="molecule type" value="Genomic_DNA"/>
</dbReference>
<dbReference type="SUPFAM" id="SSF51556">
    <property type="entry name" value="Metallo-dependent hydrolases"/>
    <property type="match status" value="1"/>
</dbReference>
<dbReference type="SUPFAM" id="SSF51338">
    <property type="entry name" value="Composite domain of metallo-dependent hydrolases"/>
    <property type="match status" value="2"/>
</dbReference>
<evidence type="ECO:0000313" key="6">
    <source>
        <dbReference type="Proteomes" id="UP000193560"/>
    </source>
</evidence>
<evidence type="ECO:0000256" key="3">
    <source>
        <dbReference type="SAM" id="Phobius"/>
    </source>
</evidence>
<gene>
    <name evidence="5" type="ORF">BCR42DRAFT_332429</name>
</gene>
<comment type="caution">
    <text evidence="5">The sequence shown here is derived from an EMBL/GenBank/DDBJ whole genome shotgun (WGS) entry which is preliminary data.</text>
</comment>
<proteinExistence type="predicted"/>
<keyword evidence="3" id="KW-0812">Transmembrane</keyword>
<evidence type="ECO:0000313" key="5">
    <source>
        <dbReference type="EMBL" id="ORZ11805.1"/>
    </source>
</evidence>
<dbReference type="Pfam" id="PF01979">
    <property type="entry name" value="Amidohydro_1"/>
    <property type="match status" value="1"/>
</dbReference>
<dbReference type="Proteomes" id="UP000193560">
    <property type="component" value="Unassembled WGS sequence"/>
</dbReference>
<protein>
    <recommendedName>
        <fullName evidence="4">Amidohydrolase-related domain-containing protein</fullName>
    </recommendedName>
</protein>
<feature type="compositionally biased region" description="Polar residues" evidence="2">
    <location>
        <begin position="1"/>
        <end position="11"/>
    </location>
</feature>
<accession>A0A1X2I8Y3</accession>
<keyword evidence="3" id="KW-0472">Membrane</keyword>
<dbReference type="PANTHER" id="PTHR11113:SF14">
    <property type="entry name" value="N-ACETYLGLUCOSAMINE-6-PHOSPHATE DEACETYLASE"/>
    <property type="match status" value="1"/>
</dbReference>
<reference evidence="5 6" key="1">
    <citation type="submission" date="2016-07" db="EMBL/GenBank/DDBJ databases">
        <title>Pervasive Adenine N6-methylation of Active Genes in Fungi.</title>
        <authorList>
            <consortium name="DOE Joint Genome Institute"/>
            <person name="Mondo S.J."/>
            <person name="Dannebaum R.O."/>
            <person name="Kuo R.C."/>
            <person name="Labutti K."/>
            <person name="Haridas S."/>
            <person name="Kuo A."/>
            <person name="Salamov A."/>
            <person name="Ahrendt S.R."/>
            <person name="Lipzen A."/>
            <person name="Sullivan W."/>
            <person name="Andreopoulos W.B."/>
            <person name="Clum A."/>
            <person name="Lindquist E."/>
            <person name="Daum C."/>
            <person name="Ramamoorthy G.K."/>
            <person name="Gryganskyi A."/>
            <person name="Culley D."/>
            <person name="Magnuson J.K."/>
            <person name="James T.Y."/>
            <person name="O'Malley M.A."/>
            <person name="Stajich J.E."/>
            <person name="Spatafora J.W."/>
            <person name="Visel A."/>
            <person name="Grigoriev I.V."/>
        </authorList>
    </citation>
    <scope>NUCLEOTIDE SEQUENCE [LARGE SCALE GENOMIC DNA]</scope>
    <source>
        <strain evidence="5 6">NRRL 1336</strain>
    </source>
</reference>